<dbReference type="PANTHER" id="PTHR37981">
    <property type="entry name" value="LIPASE 2"/>
    <property type="match status" value="1"/>
</dbReference>
<organism evidence="1">
    <name type="scientific">Mytilinidion resinicola</name>
    <dbReference type="NCBI Taxonomy" id="574789"/>
    <lineage>
        <taxon>Eukaryota</taxon>
        <taxon>Fungi</taxon>
        <taxon>Dikarya</taxon>
        <taxon>Ascomycota</taxon>
        <taxon>Pezizomycotina</taxon>
        <taxon>Dothideomycetes</taxon>
        <taxon>Pleosporomycetidae</taxon>
        <taxon>Mytilinidiales</taxon>
        <taxon>Mytilinidiaceae</taxon>
        <taxon>Mytilinidion</taxon>
    </lineage>
</organism>
<protein>
    <submittedName>
        <fullName evidence="1 3">Uncharacterized protein</fullName>
    </submittedName>
</protein>
<evidence type="ECO:0000313" key="3">
    <source>
        <dbReference type="RefSeq" id="XP_033568908.1"/>
    </source>
</evidence>
<dbReference type="GO" id="GO:0006629">
    <property type="term" value="P:lipid metabolic process"/>
    <property type="evidence" value="ECO:0007669"/>
    <property type="project" value="TreeGrafter"/>
</dbReference>
<sequence length="526" mass="59720">MDWENRWPYRTAIYQTGYSQFFDSYTDQCDDTSFYVIDFIGPKITKELRIKLNRLTHEVSYVLAYYSDLLNVQYSHAFGNPSILSGAVSFVDVDIGYDGHRFCRQGVQEPDHHNPNTHFSNLNLLVTADNETVAVGDTNMTIPRENATVGWIDANYGDGVHAAWVWVTKTFHPTPAGFTHTKDIVIFTKLLFRQAMQYWAFTARDVDLLVLGDYVAFASQDPNSDIYQGIIPHLKAVFLNHQYYNLPWGSEYFVRATFMGSQKPDNANSEFHECYKLASIDELHAKFVAAPDFHLQNKVILLLAGTIDVLYDMDLDNRPNRYTSLIHDIFDADPDAKIFAGHIPMIGFDFQDPFKWYGLQKRVAQFNARLNALVDQLSTEGHYRIMTVHTSATTKEHLDGDLLLPNTRGYLRIALNFVEHMAMAALMGWFRDPSSNGVDSQPPARPGDNDTLVVDKVTCNQEFQYFTGQGMPTKEDILKSILRGASMDDFITKVACNASEICKWAVDGVVSLLSQTSPFLVSRQRI</sequence>
<dbReference type="SUPFAM" id="SSF52266">
    <property type="entry name" value="SGNH hydrolase"/>
    <property type="match status" value="1"/>
</dbReference>
<dbReference type="OrthoDB" id="21678at2759"/>
<dbReference type="GeneID" id="54467943"/>
<dbReference type="GO" id="GO:0016788">
    <property type="term" value="F:hydrolase activity, acting on ester bonds"/>
    <property type="evidence" value="ECO:0007669"/>
    <property type="project" value="InterPro"/>
</dbReference>
<reference evidence="1 3" key="1">
    <citation type="journal article" date="2020" name="Stud. Mycol.">
        <title>101 Dothideomycetes genomes: a test case for predicting lifestyles and emergence of pathogens.</title>
        <authorList>
            <person name="Haridas S."/>
            <person name="Albert R."/>
            <person name="Binder M."/>
            <person name="Bloem J."/>
            <person name="Labutti K."/>
            <person name="Salamov A."/>
            <person name="Andreopoulos B."/>
            <person name="Baker S."/>
            <person name="Barry K."/>
            <person name="Bills G."/>
            <person name="Bluhm B."/>
            <person name="Cannon C."/>
            <person name="Castanera R."/>
            <person name="Culley D."/>
            <person name="Daum C."/>
            <person name="Ezra D."/>
            <person name="Gonzalez J."/>
            <person name="Henrissat B."/>
            <person name="Kuo A."/>
            <person name="Liang C."/>
            <person name="Lipzen A."/>
            <person name="Lutzoni F."/>
            <person name="Magnuson J."/>
            <person name="Mondo S."/>
            <person name="Nolan M."/>
            <person name="Ohm R."/>
            <person name="Pangilinan J."/>
            <person name="Park H.-J."/>
            <person name="Ramirez L."/>
            <person name="Alfaro M."/>
            <person name="Sun H."/>
            <person name="Tritt A."/>
            <person name="Yoshinaga Y."/>
            <person name="Zwiers L.-H."/>
            <person name="Turgeon B."/>
            <person name="Goodwin S."/>
            <person name="Spatafora J."/>
            <person name="Crous P."/>
            <person name="Grigoriev I."/>
        </authorList>
    </citation>
    <scope>NUCLEOTIDE SEQUENCE</scope>
    <source>
        <strain evidence="1 3">CBS 304.34</strain>
    </source>
</reference>
<keyword evidence="2" id="KW-1185">Reference proteome</keyword>
<evidence type="ECO:0000313" key="1">
    <source>
        <dbReference type="EMBL" id="KAF2801944.1"/>
    </source>
</evidence>
<name>A0A6A6Y1Q4_9PEZI</name>
<evidence type="ECO:0000313" key="2">
    <source>
        <dbReference type="Proteomes" id="UP000504636"/>
    </source>
</evidence>
<accession>A0A6A6Y1Q4</accession>
<dbReference type="InterPro" id="IPR036514">
    <property type="entry name" value="SGNH_hydro_sf"/>
</dbReference>
<dbReference type="Gene3D" id="3.40.50.1110">
    <property type="entry name" value="SGNH hydrolase"/>
    <property type="match status" value="1"/>
</dbReference>
<gene>
    <name evidence="1 3" type="ORF">BDZ99DRAFT_552221</name>
</gene>
<reference evidence="3" key="2">
    <citation type="submission" date="2020-04" db="EMBL/GenBank/DDBJ databases">
        <authorList>
            <consortium name="NCBI Genome Project"/>
        </authorList>
    </citation>
    <scope>NUCLEOTIDE SEQUENCE</scope>
    <source>
        <strain evidence="3">CBS 304.34</strain>
    </source>
</reference>
<dbReference type="RefSeq" id="XP_033568908.1">
    <property type="nucleotide sequence ID" value="XM_033727050.1"/>
</dbReference>
<dbReference type="AlphaFoldDB" id="A0A6A6Y1Q4"/>
<dbReference type="Proteomes" id="UP000504636">
    <property type="component" value="Unplaced"/>
</dbReference>
<dbReference type="InterPro" id="IPR037460">
    <property type="entry name" value="SEST-like"/>
</dbReference>
<dbReference type="PANTHER" id="PTHR37981:SF1">
    <property type="entry name" value="SGNH HYDROLASE-TYPE ESTERASE DOMAIN-CONTAINING PROTEIN"/>
    <property type="match status" value="1"/>
</dbReference>
<proteinExistence type="predicted"/>
<dbReference type="EMBL" id="MU003726">
    <property type="protein sequence ID" value="KAF2801944.1"/>
    <property type="molecule type" value="Genomic_DNA"/>
</dbReference>
<reference evidence="3" key="3">
    <citation type="submission" date="2025-04" db="UniProtKB">
        <authorList>
            <consortium name="RefSeq"/>
        </authorList>
    </citation>
    <scope>IDENTIFICATION</scope>
    <source>
        <strain evidence="3">CBS 304.34</strain>
    </source>
</reference>